<dbReference type="OrthoDB" id="6183733at2"/>
<dbReference type="GO" id="GO:0003700">
    <property type="term" value="F:DNA-binding transcription factor activity"/>
    <property type="evidence" value="ECO:0007669"/>
    <property type="project" value="InterPro"/>
</dbReference>
<comment type="similarity">
    <text evidence="1">Belongs to the LysR transcriptional regulatory family.</text>
</comment>
<dbReference type="RefSeq" id="WP_036821703.1">
    <property type="nucleotide sequence ID" value="NZ_JGVO01000353.1"/>
</dbReference>
<dbReference type="EMBL" id="PYMA01000015">
    <property type="protein sequence ID" value="PSW17191.1"/>
    <property type="molecule type" value="Genomic_DNA"/>
</dbReference>
<reference evidence="6 7" key="1">
    <citation type="submission" date="2018-01" db="EMBL/GenBank/DDBJ databases">
        <title>Whole genome sequencing of Histamine producing bacteria.</title>
        <authorList>
            <person name="Butler K."/>
        </authorList>
    </citation>
    <scope>NUCLEOTIDE SEQUENCE [LARGE SCALE GENOMIC DNA]</scope>
    <source>
        <strain evidence="6 7">DSM 100436</strain>
    </source>
</reference>
<dbReference type="InterPro" id="IPR036390">
    <property type="entry name" value="WH_DNA-bd_sf"/>
</dbReference>
<dbReference type="Pfam" id="PF03466">
    <property type="entry name" value="LysR_substrate"/>
    <property type="match status" value="1"/>
</dbReference>
<dbReference type="Gene3D" id="3.40.190.10">
    <property type="entry name" value="Periplasmic binding protein-like II"/>
    <property type="match status" value="2"/>
</dbReference>
<evidence type="ECO:0000256" key="3">
    <source>
        <dbReference type="ARBA" id="ARBA00023125"/>
    </source>
</evidence>
<keyword evidence="4" id="KW-0804">Transcription</keyword>
<accession>A0A2T3NNF1</accession>
<dbReference type="Gene3D" id="1.10.10.10">
    <property type="entry name" value="Winged helix-like DNA-binding domain superfamily/Winged helix DNA-binding domain"/>
    <property type="match status" value="1"/>
</dbReference>
<name>A0A2T3NNF1_9GAMM</name>
<dbReference type="SUPFAM" id="SSF46785">
    <property type="entry name" value="Winged helix' DNA-binding domain"/>
    <property type="match status" value="1"/>
</dbReference>
<dbReference type="InterPro" id="IPR005119">
    <property type="entry name" value="LysR_subst-bd"/>
</dbReference>
<proteinExistence type="inferred from homology"/>
<dbReference type="AlphaFoldDB" id="A0A2T3NNF1"/>
<evidence type="ECO:0000256" key="2">
    <source>
        <dbReference type="ARBA" id="ARBA00023015"/>
    </source>
</evidence>
<dbReference type="GO" id="GO:0032993">
    <property type="term" value="C:protein-DNA complex"/>
    <property type="evidence" value="ECO:0007669"/>
    <property type="project" value="TreeGrafter"/>
</dbReference>
<evidence type="ECO:0000313" key="7">
    <source>
        <dbReference type="Proteomes" id="UP000241771"/>
    </source>
</evidence>
<feature type="domain" description="HTH lysR-type" evidence="5">
    <location>
        <begin position="1"/>
        <end position="58"/>
    </location>
</feature>
<dbReference type="Proteomes" id="UP000241771">
    <property type="component" value="Unassembled WGS sequence"/>
</dbReference>
<dbReference type="PRINTS" id="PR00039">
    <property type="entry name" value="HTHLYSR"/>
</dbReference>
<comment type="caution">
    <text evidence="6">The sequence shown here is derived from an EMBL/GenBank/DDBJ whole genome shotgun (WGS) entry which is preliminary data.</text>
</comment>
<gene>
    <name evidence="6" type="ORF">C9I98_19475</name>
</gene>
<dbReference type="PROSITE" id="PS50931">
    <property type="entry name" value="HTH_LYSR"/>
    <property type="match status" value="1"/>
</dbReference>
<evidence type="ECO:0000259" key="5">
    <source>
        <dbReference type="PROSITE" id="PS50931"/>
    </source>
</evidence>
<evidence type="ECO:0000256" key="4">
    <source>
        <dbReference type="ARBA" id="ARBA00023163"/>
    </source>
</evidence>
<evidence type="ECO:0000313" key="6">
    <source>
        <dbReference type="EMBL" id="PSW17191.1"/>
    </source>
</evidence>
<dbReference type="GO" id="GO:0003677">
    <property type="term" value="F:DNA binding"/>
    <property type="evidence" value="ECO:0007669"/>
    <property type="project" value="UniProtKB-KW"/>
</dbReference>
<keyword evidence="7" id="KW-1185">Reference proteome</keyword>
<dbReference type="CDD" id="cd08414">
    <property type="entry name" value="PBP2_LTTR_aromatics_like"/>
    <property type="match status" value="1"/>
</dbReference>
<evidence type="ECO:0000256" key="1">
    <source>
        <dbReference type="ARBA" id="ARBA00009437"/>
    </source>
</evidence>
<dbReference type="SUPFAM" id="SSF53850">
    <property type="entry name" value="Periplasmic binding protein-like II"/>
    <property type="match status" value="1"/>
</dbReference>
<sequence>MNHDQLRAFCQLAQDRNYRIASEHLCITQSALTKKIQRLEEYLGAELFERGRQGAKLTPIGKVLLPEAQQLLQSMVNFEGLSRLVIEGTRGYLKIGFGVSTYHQAPKYIAEFKQHYPQVNITLNDIPSEKQRESLLNGDLQLSFNRLPVEPPLKSITLSCDHLVVAIHKDEKINQKKLWETLSSYPYLQLNPLKGPGLHQQIKAFLFTQRCNLKVEQEADDILTLLTLVSSRLGYTIVPASTQAISQPNIRFIPLDGQHSSWEVGVIWNELKPNPFVSKFIEIIEKN</sequence>
<dbReference type="Pfam" id="PF00126">
    <property type="entry name" value="HTH_1"/>
    <property type="match status" value="1"/>
</dbReference>
<dbReference type="PANTHER" id="PTHR30346">
    <property type="entry name" value="TRANSCRIPTIONAL DUAL REGULATOR HCAR-RELATED"/>
    <property type="match status" value="1"/>
</dbReference>
<dbReference type="InterPro" id="IPR000847">
    <property type="entry name" value="LysR_HTH_N"/>
</dbReference>
<keyword evidence="2" id="KW-0805">Transcription regulation</keyword>
<dbReference type="InterPro" id="IPR036388">
    <property type="entry name" value="WH-like_DNA-bd_sf"/>
</dbReference>
<keyword evidence="3" id="KW-0238">DNA-binding</keyword>
<organism evidence="6 7">
    <name type="scientific">Photobacterium sanctipauli</name>
    <dbReference type="NCBI Taxonomy" id="1342794"/>
    <lineage>
        <taxon>Bacteria</taxon>
        <taxon>Pseudomonadati</taxon>
        <taxon>Pseudomonadota</taxon>
        <taxon>Gammaproteobacteria</taxon>
        <taxon>Vibrionales</taxon>
        <taxon>Vibrionaceae</taxon>
        <taxon>Photobacterium</taxon>
    </lineage>
</organism>
<protein>
    <submittedName>
        <fullName evidence="6">LysR family transcriptional regulator</fullName>
    </submittedName>
</protein>
<dbReference type="PANTHER" id="PTHR30346:SF17">
    <property type="entry name" value="LYSR FAMILY TRANSCRIPTIONAL REGULATOR"/>
    <property type="match status" value="1"/>
</dbReference>